<feature type="transmembrane region" description="Helical" evidence="6">
    <location>
        <begin position="257"/>
        <end position="279"/>
    </location>
</feature>
<dbReference type="GO" id="GO:0008324">
    <property type="term" value="F:monoatomic cation transmembrane transporter activity"/>
    <property type="evidence" value="ECO:0007669"/>
    <property type="project" value="TreeGrafter"/>
</dbReference>
<comment type="caution">
    <text evidence="8">The sequence shown here is derived from an EMBL/GenBank/DDBJ whole genome shotgun (WGS) entry which is preliminary data.</text>
</comment>
<reference evidence="9 11" key="2">
    <citation type="submission" date="2024-07" db="EMBL/GenBank/DDBJ databases">
        <authorList>
            <person name="Akdeniz Z."/>
        </authorList>
    </citation>
    <scope>NUCLEOTIDE SEQUENCE [LARGE SCALE GENOMIC DNA]</scope>
</reference>
<evidence type="ECO:0000313" key="10">
    <source>
        <dbReference type="EMBL" id="CAL6098710.1"/>
    </source>
</evidence>
<name>A0AA86UNE5_9EUKA</name>
<organism evidence="8">
    <name type="scientific">Hexamita inflata</name>
    <dbReference type="NCBI Taxonomy" id="28002"/>
    <lineage>
        <taxon>Eukaryota</taxon>
        <taxon>Metamonada</taxon>
        <taxon>Diplomonadida</taxon>
        <taxon>Hexamitidae</taxon>
        <taxon>Hexamitinae</taxon>
        <taxon>Hexamita</taxon>
    </lineage>
</organism>
<dbReference type="PANTHER" id="PTHR43840:SF13">
    <property type="entry name" value="CATION EFFLUX PROTEIN CYTOPLASMIC DOMAIN-CONTAINING PROTEIN"/>
    <property type="match status" value="1"/>
</dbReference>
<dbReference type="InterPro" id="IPR027469">
    <property type="entry name" value="Cation_efflux_TMD_sf"/>
</dbReference>
<evidence type="ECO:0000256" key="3">
    <source>
        <dbReference type="ARBA" id="ARBA00022692"/>
    </source>
</evidence>
<evidence type="ECO:0000256" key="2">
    <source>
        <dbReference type="ARBA" id="ARBA00022448"/>
    </source>
</evidence>
<keyword evidence="11" id="KW-1185">Reference proteome</keyword>
<evidence type="ECO:0000256" key="4">
    <source>
        <dbReference type="ARBA" id="ARBA00022989"/>
    </source>
</evidence>
<evidence type="ECO:0000313" key="8">
    <source>
        <dbReference type="EMBL" id="CAI9965245.1"/>
    </source>
</evidence>
<feature type="transmembrane region" description="Helical" evidence="6">
    <location>
        <begin position="188"/>
        <end position="208"/>
    </location>
</feature>
<dbReference type="AlphaFoldDB" id="A0AA86UNE5"/>
<dbReference type="EMBL" id="CATOUU010000854">
    <property type="protein sequence ID" value="CAI9955002.1"/>
    <property type="molecule type" value="Genomic_DNA"/>
</dbReference>
<evidence type="ECO:0000256" key="6">
    <source>
        <dbReference type="SAM" id="Phobius"/>
    </source>
</evidence>
<keyword evidence="2" id="KW-0813">Transport</keyword>
<keyword evidence="5 6" id="KW-0472">Membrane</keyword>
<dbReference type="InterPro" id="IPR050291">
    <property type="entry name" value="CDF_Transporter"/>
</dbReference>
<feature type="transmembrane region" description="Helical" evidence="6">
    <location>
        <begin position="214"/>
        <end position="236"/>
    </location>
</feature>
<dbReference type="GO" id="GO:0016020">
    <property type="term" value="C:membrane"/>
    <property type="evidence" value="ECO:0007669"/>
    <property type="project" value="UniProtKB-SubCell"/>
</dbReference>
<dbReference type="SUPFAM" id="SSF161111">
    <property type="entry name" value="Cation efflux protein transmembrane domain-like"/>
    <property type="match status" value="1"/>
</dbReference>
<proteinExistence type="predicted"/>
<protein>
    <submittedName>
        <fullName evidence="8">Cation efflux family protein</fullName>
    </submittedName>
    <submittedName>
        <fullName evidence="9">Cation_efflux family protein</fullName>
    </submittedName>
</protein>
<accession>A0AA86UNE5</accession>
<evidence type="ECO:0000313" key="11">
    <source>
        <dbReference type="Proteomes" id="UP001642409"/>
    </source>
</evidence>
<keyword evidence="4 6" id="KW-1133">Transmembrane helix</keyword>
<feature type="transmembrane region" description="Helical" evidence="6">
    <location>
        <begin position="291"/>
        <end position="313"/>
    </location>
</feature>
<evidence type="ECO:0000313" key="7">
    <source>
        <dbReference type="EMBL" id="CAI9955002.1"/>
    </source>
</evidence>
<gene>
    <name evidence="9" type="ORF">HINF_LOCUS12182</name>
    <name evidence="7" type="ORF">HINF_LOCUS42647</name>
    <name evidence="8" type="ORF">HINF_LOCUS52890</name>
    <name evidence="10" type="ORF">HINF_LOCUS69735</name>
</gene>
<dbReference type="EMBL" id="CATOUU010000985">
    <property type="protein sequence ID" value="CAI9965245.1"/>
    <property type="molecule type" value="Genomic_DNA"/>
</dbReference>
<sequence length="475" mass="55210">MSREFLIKDSPNNYYTDIQTIINCDEVSDLQYEYENVGLPIIPKQFHHLYTKKRSDNVTTKYVITTMCDCGNKSNSYDNCPHFANQDFKYYFESLPFRLHHLYAVQPESKHQIRTQMFQRVMNFLDASPCNLMSDQLEKQFNSSSNTFISSPKHECHVYQDVKCMFPAEWEAYFHPKPALDFSKQAKLTLSVNHISAYVILCMMLIVLCLSKSLSMFSVFTDIVTEVLSYIFSFFVSIQKQNRQKVHVNTFKPLRILAFQSFTQCFYLFLGSYCVYQIINICRGKDYQIEFQAIQTALMVSALVWKIVLFVSCRKMIKKENKFKAELEQCKQNHKLNMLSNKVGFVCVMITFQLPGKWKICDPAACLALTALKLYLLCKQVSGQMKNLSCQPIIGTDELMMRLIHQFDVGKCQIAQMDGYTYNEKIILEIQLLADPEMTMNEAIKIKNHIQNGFENDVPGIFSCKVDFITTESQY</sequence>
<dbReference type="PANTHER" id="PTHR43840">
    <property type="entry name" value="MITOCHONDRIAL METAL TRANSPORTER 1-RELATED"/>
    <property type="match status" value="1"/>
</dbReference>
<evidence type="ECO:0000256" key="1">
    <source>
        <dbReference type="ARBA" id="ARBA00004141"/>
    </source>
</evidence>
<dbReference type="Proteomes" id="UP001642409">
    <property type="component" value="Unassembled WGS sequence"/>
</dbReference>
<dbReference type="EMBL" id="CAXDID020000512">
    <property type="protein sequence ID" value="CAL6098710.1"/>
    <property type="molecule type" value="Genomic_DNA"/>
</dbReference>
<comment type="subcellular location">
    <subcellularLocation>
        <location evidence="1">Membrane</location>
        <topology evidence="1">Multi-pass membrane protein</topology>
    </subcellularLocation>
</comment>
<keyword evidence="3 6" id="KW-0812">Transmembrane</keyword>
<evidence type="ECO:0000256" key="5">
    <source>
        <dbReference type="ARBA" id="ARBA00023136"/>
    </source>
</evidence>
<evidence type="ECO:0000313" key="9">
    <source>
        <dbReference type="EMBL" id="CAL5991608.1"/>
    </source>
</evidence>
<reference evidence="8" key="1">
    <citation type="submission" date="2023-06" db="EMBL/GenBank/DDBJ databases">
        <authorList>
            <person name="Kurt Z."/>
        </authorList>
    </citation>
    <scope>NUCLEOTIDE SEQUENCE</scope>
</reference>
<dbReference type="Gene3D" id="1.20.1510.10">
    <property type="entry name" value="Cation efflux protein transmembrane domain"/>
    <property type="match status" value="1"/>
</dbReference>
<dbReference type="EMBL" id="CAXDID020000027">
    <property type="protein sequence ID" value="CAL5991608.1"/>
    <property type="molecule type" value="Genomic_DNA"/>
</dbReference>